<dbReference type="SMART" id="SM00267">
    <property type="entry name" value="GGDEF"/>
    <property type="match status" value="1"/>
</dbReference>
<gene>
    <name evidence="4" type="ORF">SMD27_06180</name>
</gene>
<dbReference type="SUPFAM" id="SSF55785">
    <property type="entry name" value="PYP-like sensor domain (PAS domain)"/>
    <property type="match status" value="1"/>
</dbReference>
<dbReference type="SMART" id="SM00086">
    <property type="entry name" value="PAC"/>
    <property type="match status" value="1"/>
</dbReference>
<dbReference type="InterPro" id="IPR001633">
    <property type="entry name" value="EAL_dom"/>
</dbReference>
<dbReference type="Pfam" id="PF08447">
    <property type="entry name" value="PAS_3"/>
    <property type="match status" value="1"/>
</dbReference>
<dbReference type="InterPro" id="IPR000014">
    <property type="entry name" value="PAS"/>
</dbReference>
<dbReference type="InterPro" id="IPR000700">
    <property type="entry name" value="PAS-assoc_C"/>
</dbReference>
<proteinExistence type="predicted"/>
<dbReference type="CDD" id="cd01948">
    <property type="entry name" value="EAL"/>
    <property type="match status" value="1"/>
</dbReference>
<evidence type="ECO:0000313" key="4">
    <source>
        <dbReference type="EMBL" id="MDY0882421.1"/>
    </source>
</evidence>
<dbReference type="Gene3D" id="3.20.20.450">
    <property type="entry name" value="EAL domain"/>
    <property type="match status" value="1"/>
</dbReference>
<dbReference type="InterPro" id="IPR029787">
    <property type="entry name" value="Nucleotide_cyclase"/>
</dbReference>
<protein>
    <submittedName>
        <fullName evidence="4">EAL domain-containing protein</fullName>
    </submittedName>
</protein>
<dbReference type="SUPFAM" id="SSF55073">
    <property type="entry name" value="Nucleotide cyclase"/>
    <property type="match status" value="1"/>
</dbReference>
<dbReference type="Gene3D" id="3.30.70.270">
    <property type="match status" value="1"/>
</dbReference>
<dbReference type="InterPro" id="IPR043128">
    <property type="entry name" value="Rev_trsase/Diguanyl_cyclase"/>
</dbReference>
<dbReference type="InterPro" id="IPR001610">
    <property type="entry name" value="PAC"/>
</dbReference>
<evidence type="ECO:0000313" key="5">
    <source>
        <dbReference type="Proteomes" id="UP001279642"/>
    </source>
</evidence>
<dbReference type="CDD" id="cd00130">
    <property type="entry name" value="PAS"/>
    <property type="match status" value="1"/>
</dbReference>
<reference evidence="4 5" key="1">
    <citation type="journal article" date="2016" name="Antonie Van Leeuwenhoek">
        <title>Dongia soli sp. nov., isolated from soil from Dokdo, Korea.</title>
        <authorList>
            <person name="Kim D.U."/>
            <person name="Lee H."/>
            <person name="Kim H."/>
            <person name="Kim S.G."/>
            <person name="Ka J.O."/>
        </authorList>
    </citation>
    <scope>NUCLEOTIDE SEQUENCE [LARGE SCALE GENOMIC DNA]</scope>
    <source>
        <strain evidence="4 5">D78</strain>
    </source>
</reference>
<dbReference type="RefSeq" id="WP_320507444.1">
    <property type="nucleotide sequence ID" value="NZ_JAXCLW010000001.1"/>
</dbReference>
<feature type="domain" description="PAC" evidence="1">
    <location>
        <begin position="109"/>
        <end position="161"/>
    </location>
</feature>
<dbReference type="SMART" id="SM00052">
    <property type="entry name" value="EAL"/>
    <property type="match status" value="1"/>
</dbReference>
<dbReference type="SUPFAM" id="SSF141868">
    <property type="entry name" value="EAL domain-like"/>
    <property type="match status" value="1"/>
</dbReference>
<dbReference type="EMBL" id="JAXCLW010000001">
    <property type="protein sequence ID" value="MDY0882421.1"/>
    <property type="molecule type" value="Genomic_DNA"/>
</dbReference>
<dbReference type="PROSITE" id="PS50113">
    <property type="entry name" value="PAC"/>
    <property type="match status" value="1"/>
</dbReference>
<dbReference type="InterPro" id="IPR000160">
    <property type="entry name" value="GGDEF_dom"/>
</dbReference>
<name>A0ABU5E7Z8_9PROT</name>
<dbReference type="Gene3D" id="3.30.450.20">
    <property type="entry name" value="PAS domain"/>
    <property type="match status" value="1"/>
</dbReference>
<dbReference type="InterPro" id="IPR035919">
    <property type="entry name" value="EAL_sf"/>
</dbReference>
<dbReference type="CDD" id="cd01949">
    <property type="entry name" value="GGDEF"/>
    <property type="match status" value="1"/>
</dbReference>
<dbReference type="InterPro" id="IPR035965">
    <property type="entry name" value="PAS-like_dom_sf"/>
</dbReference>
<feature type="domain" description="EAL" evidence="2">
    <location>
        <begin position="337"/>
        <end position="586"/>
    </location>
</feature>
<dbReference type="PROSITE" id="PS50883">
    <property type="entry name" value="EAL"/>
    <property type="match status" value="1"/>
</dbReference>
<evidence type="ECO:0000259" key="2">
    <source>
        <dbReference type="PROSITE" id="PS50883"/>
    </source>
</evidence>
<evidence type="ECO:0000259" key="3">
    <source>
        <dbReference type="PROSITE" id="PS50887"/>
    </source>
</evidence>
<dbReference type="PANTHER" id="PTHR33121:SF79">
    <property type="entry name" value="CYCLIC DI-GMP PHOSPHODIESTERASE PDED-RELATED"/>
    <property type="match status" value="1"/>
</dbReference>
<dbReference type="NCBIfam" id="TIGR00254">
    <property type="entry name" value="GGDEF"/>
    <property type="match status" value="1"/>
</dbReference>
<dbReference type="Proteomes" id="UP001279642">
    <property type="component" value="Unassembled WGS sequence"/>
</dbReference>
<evidence type="ECO:0000259" key="1">
    <source>
        <dbReference type="PROSITE" id="PS50113"/>
    </source>
</evidence>
<organism evidence="4 5">
    <name type="scientific">Dongia soli</name>
    <dbReference type="NCBI Taxonomy" id="600628"/>
    <lineage>
        <taxon>Bacteria</taxon>
        <taxon>Pseudomonadati</taxon>
        <taxon>Pseudomonadota</taxon>
        <taxon>Alphaproteobacteria</taxon>
        <taxon>Rhodospirillales</taxon>
        <taxon>Dongiaceae</taxon>
        <taxon>Dongia</taxon>
    </lineage>
</organism>
<sequence>MGETTVSSMTPESEPNPLDWLRQAVEGSGDVAYFWDVASDNIYWVGNTQEMFGESAAADRLASSAAIPPSMPAASAILTGHSYNNRVHPEDLPIRLKALSDHFAQARTFDCEYRLRSGHGSVVWVHDRGRAVMGENGVPVSMSGTLRIVTDRKQSEARLERIANYDDLTGHYNKRRLREELEHALSYARRFSIPGAFIVIGVDKLALINNAYGYEIGDALLVTIGQRLDRFLRASDVIGRLGGDCFGVILTQCPEEMVLHAMERIIEVVRDKVIEIKGEAIPATVSIGCVFFPGFVNTAYDLIAKAETALNQAKQAGRSCFSVYRASEQQSLLFRRNLDIAAQVQAAMRERRLSFVYQPIVRSDTQEVASYECLLRMRGERGEIISAGAFVPVVEQLGMTKVMDRYVLDLAVEELRAHHDIDLAVNISGLTATDQTWLRALMSAVKATPDIGPRLVVEITETAALHDIEESARFVNAVRDLGCRVAIDDFGAGFTSFRHLKALTVDLVKIDGSFVRNLSRSQDNQLFIRNLLALAETFGLETIAEFVENAEDAEVLTRAGVHYLQGYYFGRPDPRRPWQIGEKVNPETVRPLPAGM</sequence>
<keyword evidence="5" id="KW-1185">Reference proteome</keyword>
<dbReference type="Pfam" id="PF00563">
    <property type="entry name" value="EAL"/>
    <property type="match status" value="1"/>
</dbReference>
<dbReference type="InterPro" id="IPR050706">
    <property type="entry name" value="Cyclic-di-GMP_PDE-like"/>
</dbReference>
<dbReference type="PROSITE" id="PS50887">
    <property type="entry name" value="GGDEF"/>
    <property type="match status" value="1"/>
</dbReference>
<dbReference type="PANTHER" id="PTHR33121">
    <property type="entry name" value="CYCLIC DI-GMP PHOSPHODIESTERASE PDEF"/>
    <property type="match status" value="1"/>
</dbReference>
<dbReference type="InterPro" id="IPR013655">
    <property type="entry name" value="PAS_fold_3"/>
</dbReference>
<comment type="caution">
    <text evidence="4">The sequence shown here is derived from an EMBL/GenBank/DDBJ whole genome shotgun (WGS) entry which is preliminary data.</text>
</comment>
<dbReference type="Pfam" id="PF00990">
    <property type="entry name" value="GGDEF"/>
    <property type="match status" value="1"/>
</dbReference>
<feature type="domain" description="GGDEF" evidence="3">
    <location>
        <begin position="193"/>
        <end position="326"/>
    </location>
</feature>
<accession>A0ABU5E7Z8</accession>